<dbReference type="EMBL" id="CP137624">
    <property type="protein sequence ID" value="WPK13076.1"/>
    <property type="molecule type" value="Genomic_DNA"/>
</dbReference>
<name>A0ABZ0S0J5_9BACI</name>
<organism evidence="1 2">
    <name type="scientific">Lysinibacillus louembei</name>
    <dbReference type="NCBI Taxonomy" id="1470088"/>
    <lineage>
        <taxon>Bacteria</taxon>
        <taxon>Bacillati</taxon>
        <taxon>Bacillota</taxon>
        <taxon>Bacilli</taxon>
        <taxon>Bacillales</taxon>
        <taxon>Bacillaceae</taxon>
        <taxon>Lysinibacillus</taxon>
    </lineage>
</organism>
<dbReference type="RefSeq" id="WP_319837680.1">
    <property type="nucleotide sequence ID" value="NZ_CP137624.1"/>
</dbReference>
<evidence type="ECO:0000313" key="2">
    <source>
        <dbReference type="Proteomes" id="UP001322664"/>
    </source>
</evidence>
<protein>
    <submittedName>
        <fullName evidence="1">Uncharacterized protein</fullName>
    </submittedName>
</protein>
<reference evidence="1 2" key="1">
    <citation type="submission" date="2023-09" db="EMBL/GenBank/DDBJ databases">
        <authorList>
            <person name="Page C.A."/>
            <person name="Perez-Diaz I.M."/>
        </authorList>
    </citation>
    <scope>NUCLEOTIDE SEQUENCE [LARGE SCALE GENOMIC DNA]</scope>
    <source>
        <strain evidence="1 2">Ll15</strain>
    </source>
</reference>
<accession>A0ABZ0S0J5</accession>
<proteinExistence type="predicted"/>
<gene>
    <name evidence="1" type="ORF">R6U77_05155</name>
</gene>
<evidence type="ECO:0000313" key="1">
    <source>
        <dbReference type="EMBL" id="WPK13076.1"/>
    </source>
</evidence>
<keyword evidence="2" id="KW-1185">Reference proteome</keyword>
<sequence length="147" mass="16133">MNQVDVEKQEGQVNLAGFIPSNCKGLSKATSTAGVLTIVNSKRNGKRVVLSKELMAELNEPEEVQISYGSDAIAIGADIPSNDNFFTLKTQKAKSVIYSSELVNEITVLYDLKFEGNVSQTFYQVQYQGEGTSRVAIISMIKTNEEM</sequence>
<dbReference type="Proteomes" id="UP001322664">
    <property type="component" value="Chromosome"/>
</dbReference>